<evidence type="ECO:0000313" key="2">
    <source>
        <dbReference type="Proteomes" id="UP000034452"/>
    </source>
</evidence>
<proteinExistence type="predicted"/>
<sequence length="581" mass="69134">MKSGTKNCQNCKKDFVIEPKDFDFYEKIKVPPPTFCPECRTVRRFIWRNEMSMYHRTCLANKHVEKIVSIYSQDSLIPVYDYKYWWSDEWDPLSYGRIYDFNISFFNQWGELNKIFPHVAMSNSRAENSEYCNVNDKSKNCYLMSAAYENERVAYANRISYSKDTQDSYIVHKCELCYEIVNCESSFRLLFSNNCRECLDSAFLYDCRDCSNCLGCINLRNKSYYIFNKQYTKEEYKKELEKYNLSATTGILNFTKLFRQYRKKQIYRYAQIISSVNSTGDNLVNSKNSHYCFDLKDIEDCKFSSWGGFVLRDSYDAAPGTGDYSELLYDCFDMVKNSQIYFSSVVYDSHNIQYSFNCYNSSNLFGCIGLRKKSYCILNKQYTKEEYEELVSKIIEHMNDMPYIDSKGRIYKYGEFFPPELSPFCYNETIAQEYFPLTKEEALAQGYRWKDREERNYTIDIKNEDILDNIKDINDEIIGKVLGCEHKGTCNEQCTEAFKIIPAELQFYQRMNLPIPHLCPNCRHYQRLKQRNPLKLWHRTCMCDKENHTHKGKCEVEFETSYAPKRPEIVYCEKCYQQEVY</sequence>
<gene>
    <name evidence="1" type="ORF">UU13_C0001G0024</name>
</gene>
<protein>
    <submittedName>
        <fullName evidence="1">Uncharacterized protein</fullName>
    </submittedName>
</protein>
<dbReference type="AlphaFoldDB" id="A0A0G0T7Q6"/>
<comment type="caution">
    <text evidence="1">The sequence shown here is derived from an EMBL/GenBank/DDBJ whole genome shotgun (WGS) entry which is preliminary data.</text>
</comment>
<dbReference type="Proteomes" id="UP000034452">
    <property type="component" value="Unassembled WGS sequence"/>
</dbReference>
<name>A0A0G0T7Q6_9BACT</name>
<accession>A0A0G0T7Q6</accession>
<organism evidence="1 2">
    <name type="scientific">Candidatus Nomurabacteria bacterium GW2011_GWB1_40_7</name>
    <dbReference type="NCBI Taxonomy" id="1618744"/>
    <lineage>
        <taxon>Bacteria</taxon>
        <taxon>Candidatus Nomuraibacteriota</taxon>
    </lineage>
</organism>
<dbReference type="EMBL" id="LBZL01000001">
    <property type="protein sequence ID" value="KKR70796.1"/>
    <property type="molecule type" value="Genomic_DNA"/>
</dbReference>
<evidence type="ECO:0000313" key="1">
    <source>
        <dbReference type="EMBL" id="KKR70796.1"/>
    </source>
</evidence>
<reference evidence="1 2" key="1">
    <citation type="journal article" date="2015" name="Nature">
        <title>rRNA introns, odd ribosomes, and small enigmatic genomes across a large radiation of phyla.</title>
        <authorList>
            <person name="Brown C.T."/>
            <person name="Hug L.A."/>
            <person name="Thomas B.C."/>
            <person name="Sharon I."/>
            <person name="Castelle C.J."/>
            <person name="Singh A."/>
            <person name="Wilkins M.J."/>
            <person name="Williams K.H."/>
            <person name="Banfield J.F."/>
        </authorList>
    </citation>
    <scope>NUCLEOTIDE SEQUENCE [LARGE SCALE GENOMIC DNA]</scope>
</reference>